<keyword evidence="4" id="KW-0342">GTP-binding</keyword>
<dbReference type="InterPro" id="IPR001806">
    <property type="entry name" value="Small_GTPase"/>
</dbReference>
<dbReference type="InterPro" id="IPR002041">
    <property type="entry name" value="Ran_GTPase"/>
</dbReference>
<evidence type="ECO:0000256" key="3">
    <source>
        <dbReference type="ARBA" id="ARBA00022927"/>
    </source>
</evidence>
<dbReference type="PRINTS" id="PR00627">
    <property type="entry name" value="GTPRANTC4"/>
</dbReference>
<accession>A0ABP1C118</accession>
<evidence type="ECO:0000256" key="1">
    <source>
        <dbReference type="ARBA" id="ARBA00022448"/>
    </source>
</evidence>
<gene>
    <name evidence="6" type="ORF">CSSPJE1EN2_LOCUS23540</name>
</gene>
<dbReference type="Proteomes" id="UP001497522">
    <property type="component" value="Chromosome 9"/>
</dbReference>
<protein>
    <recommendedName>
        <fullName evidence="8">Tr-type G domain-containing protein</fullName>
    </recommendedName>
</protein>
<keyword evidence="2" id="KW-0547">Nucleotide-binding</keyword>
<evidence type="ECO:0000256" key="4">
    <source>
        <dbReference type="ARBA" id="ARBA00023134"/>
    </source>
</evidence>
<dbReference type="EMBL" id="OZ023710">
    <property type="protein sequence ID" value="CAK9882184.1"/>
    <property type="molecule type" value="Genomic_DNA"/>
</dbReference>
<evidence type="ECO:0000256" key="5">
    <source>
        <dbReference type="ARBA" id="ARBA00024659"/>
    </source>
</evidence>
<dbReference type="PANTHER" id="PTHR24071">
    <property type="entry name" value="RAN GTPASE"/>
    <property type="match status" value="1"/>
</dbReference>
<organism evidence="6 7">
    <name type="scientific">Sphagnum jensenii</name>
    <dbReference type="NCBI Taxonomy" id="128206"/>
    <lineage>
        <taxon>Eukaryota</taxon>
        <taxon>Viridiplantae</taxon>
        <taxon>Streptophyta</taxon>
        <taxon>Embryophyta</taxon>
        <taxon>Bryophyta</taxon>
        <taxon>Sphagnophytina</taxon>
        <taxon>Sphagnopsida</taxon>
        <taxon>Sphagnales</taxon>
        <taxon>Sphagnaceae</taxon>
        <taxon>Sphagnum</taxon>
    </lineage>
</organism>
<sequence>MPGLRIPYTEKVYPYVDDSPHSNFDTGKTTYLKWMLTGEFEKKYEPTMGKHEHVLEVPTKQGSTQFLCVDTPGHEKPGFPRDKYYEGADCAIIFCDITAKQTQKDVSMWHEDLHK</sequence>
<evidence type="ECO:0008006" key="8">
    <source>
        <dbReference type="Google" id="ProtNLM"/>
    </source>
</evidence>
<keyword evidence="1" id="KW-0813">Transport</keyword>
<dbReference type="Gene3D" id="3.40.50.300">
    <property type="entry name" value="P-loop containing nucleotide triphosphate hydrolases"/>
    <property type="match status" value="1"/>
</dbReference>
<reference evidence="6" key="1">
    <citation type="submission" date="2024-03" db="EMBL/GenBank/DDBJ databases">
        <authorList>
            <consortium name="ELIXIR-Norway"/>
            <consortium name="Elixir Norway"/>
        </authorList>
    </citation>
    <scope>NUCLEOTIDE SEQUENCE</scope>
</reference>
<name>A0ABP1C118_9BRYO</name>
<proteinExistence type="predicted"/>
<evidence type="ECO:0000313" key="7">
    <source>
        <dbReference type="Proteomes" id="UP001497522"/>
    </source>
</evidence>
<dbReference type="InterPro" id="IPR027417">
    <property type="entry name" value="P-loop_NTPase"/>
</dbReference>
<dbReference type="SUPFAM" id="SSF52540">
    <property type="entry name" value="P-loop containing nucleoside triphosphate hydrolases"/>
    <property type="match status" value="1"/>
</dbReference>
<comment type="function">
    <text evidence="5">GTP-binding protein involved in nucleocytoplasmic transport. Required for the import of protein into the nucleus and also for RNA export. Involved in chromatin condensation and control of cell cycle.</text>
</comment>
<keyword evidence="7" id="KW-1185">Reference proteome</keyword>
<keyword evidence="3" id="KW-0653">Protein transport</keyword>
<evidence type="ECO:0000313" key="6">
    <source>
        <dbReference type="EMBL" id="CAK9882184.1"/>
    </source>
</evidence>
<evidence type="ECO:0000256" key="2">
    <source>
        <dbReference type="ARBA" id="ARBA00022741"/>
    </source>
</evidence>
<dbReference type="PANTHER" id="PTHR24071:SF0">
    <property type="entry name" value="GTP-BINDING NUCLEAR PROTEIN RAN"/>
    <property type="match status" value="1"/>
</dbReference>
<dbReference type="Pfam" id="PF00071">
    <property type="entry name" value="Ras"/>
    <property type="match status" value="1"/>
</dbReference>